<evidence type="ECO:0000256" key="1">
    <source>
        <dbReference type="ARBA" id="ARBA00004141"/>
    </source>
</evidence>
<reference evidence="7" key="1">
    <citation type="submission" date="2020-08" db="EMBL/GenBank/DDBJ databases">
        <title>Genome public.</title>
        <authorList>
            <person name="Liu C."/>
            <person name="Sun Q."/>
        </authorList>
    </citation>
    <scope>NUCLEOTIDE SEQUENCE</scope>
    <source>
        <strain evidence="7">NSJ-51</strain>
    </source>
</reference>
<keyword evidence="5 6" id="KW-0472">Membrane</keyword>
<comment type="subcellular location">
    <subcellularLocation>
        <location evidence="6">Cell membrane</location>
        <topology evidence="6">Multi-pass membrane protein</topology>
    </subcellularLocation>
    <subcellularLocation>
        <location evidence="1">Membrane</location>
        <topology evidence="1">Multi-pass membrane protein</topology>
    </subcellularLocation>
</comment>
<keyword evidence="6" id="KW-1003">Cell membrane</keyword>
<feature type="transmembrane region" description="Helical" evidence="6">
    <location>
        <begin position="54"/>
        <end position="74"/>
    </location>
</feature>
<name>A0A8J6M4Y3_9FIRM</name>
<comment type="similarity">
    <text evidence="2 6">Belongs to the 4-toluene sulfonate uptake permease (TSUP) (TC 2.A.102) family.</text>
</comment>
<gene>
    <name evidence="7" type="ORF">H8S57_05310</name>
</gene>
<evidence type="ECO:0000256" key="4">
    <source>
        <dbReference type="ARBA" id="ARBA00022989"/>
    </source>
</evidence>
<dbReference type="PANTHER" id="PTHR43701:SF2">
    <property type="entry name" value="MEMBRANE TRANSPORTER PROTEIN YJNA-RELATED"/>
    <property type="match status" value="1"/>
</dbReference>
<evidence type="ECO:0000313" key="7">
    <source>
        <dbReference type="EMBL" id="MBC5733142.1"/>
    </source>
</evidence>
<evidence type="ECO:0000256" key="2">
    <source>
        <dbReference type="ARBA" id="ARBA00009142"/>
    </source>
</evidence>
<keyword evidence="4 6" id="KW-1133">Transmembrane helix</keyword>
<dbReference type="Proteomes" id="UP000661435">
    <property type="component" value="Unassembled WGS sequence"/>
</dbReference>
<accession>A0A8J6M4Y3</accession>
<evidence type="ECO:0000256" key="5">
    <source>
        <dbReference type="ARBA" id="ARBA00023136"/>
    </source>
</evidence>
<dbReference type="InterPro" id="IPR002781">
    <property type="entry name" value="TM_pro_TauE-like"/>
</dbReference>
<dbReference type="Pfam" id="PF01925">
    <property type="entry name" value="TauE"/>
    <property type="match status" value="1"/>
</dbReference>
<dbReference type="AlphaFoldDB" id="A0A8J6M4Y3"/>
<organism evidence="7 8">
    <name type="scientific">Lawsonibacter hominis</name>
    <dbReference type="NCBI Taxonomy" id="2763053"/>
    <lineage>
        <taxon>Bacteria</taxon>
        <taxon>Bacillati</taxon>
        <taxon>Bacillota</taxon>
        <taxon>Clostridia</taxon>
        <taxon>Eubacteriales</taxon>
        <taxon>Oscillospiraceae</taxon>
        <taxon>Lawsonibacter</taxon>
    </lineage>
</organism>
<evidence type="ECO:0000256" key="3">
    <source>
        <dbReference type="ARBA" id="ARBA00022692"/>
    </source>
</evidence>
<feature type="transmembrane region" description="Helical" evidence="6">
    <location>
        <begin position="20"/>
        <end position="42"/>
    </location>
</feature>
<protein>
    <recommendedName>
        <fullName evidence="6">Probable membrane transporter protein</fullName>
    </recommendedName>
</protein>
<dbReference type="GO" id="GO:0005886">
    <property type="term" value="C:plasma membrane"/>
    <property type="evidence" value="ECO:0007669"/>
    <property type="project" value="UniProtKB-SubCell"/>
</dbReference>
<dbReference type="InterPro" id="IPR051598">
    <property type="entry name" value="TSUP/Inactive_protease-like"/>
</dbReference>
<dbReference type="EMBL" id="JACOPP010000005">
    <property type="protein sequence ID" value="MBC5733142.1"/>
    <property type="molecule type" value="Genomic_DNA"/>
</dbReference>
<keyword evidence="3 6" id="KW-0812">Transmembrane</keyword>
<feature type="transmembrane region" description="Helical" evidence="6">
    <location>
        <begin position="80"/>
        <end position="101"/>
    </location>
</feature>
<proteinExistence type="inferred from homology"/>
<evidence type="ECO:0000256" key="6">
    <source>
        <dbReference type="RuleBase" id="RU363041"/>
    </source>
</evidence>
<keyword evidence="8" id="KW-1185">Reference proteome</keyword>
<dbReference type="PANTHER" id="PTHR43701">
    <property type="entry name" value="MEMBRANE TRANSPORTER PROTEIN MJ0441-RELATED"/>
    <property type="match status" value="1"/>
</dbReference>
<comment type="caution">
    <text evidence="7">The sequence shown here is derived from an EMBL/GenBank/DDBJ whole genome shotgun (WGS) entry which is preliminary data.</text>
</comment>
<sequence>MEGCFLEKQTSSRLRSAAAGGAAGLANGFFGGGGGMILVPLLTRWCGLDQRRAFATSIAIILPLCALSSAIYFLRGGLDLTAALPYLAGGLAGGFLGGRVFKRLNMTWLRRAFALLILYGGVKALLF</sequence>
<evidence type="ECO:0000313" key="8">
    <source>
        <dbReference type="Proteomes" id="UP000661435"/>
    </source>
</evidence>